<evidence type="ECO:0000313" key="1">
    <source>
        <dbReference type="EMBL" id="KAL1116733.1"/>
    </source>
</evidence>
<name>A0ABD0XZV2_9HEMI</name>
<dbReference type="Proteomes" id="UP001558652">
    <property type="component" value="Unassembled WGS sequence"/>
</dbReference>
<dbReference type="AlphaFoldDB" id="A0ABD0XZV2"/>
<sequence length="133" mass="14544">MYHVMRGKFGLVPVVGDCGGCHRKRLLRDVVAALTLRGRHFSLQSGGQRHPHRQRRLLSPPGATLPHQTRGMAMLVARILKGALKIRYLILGGAVGGGVTLQKTVVTTKFAEGELVCCFSVYIPVQFIVKVDT</sequence>
<evidence type="ECO:0000313" key="3">
    <source>
        <dbReference type="Proteomes" id="UP001558652"/>
    </source>
</evidence>
<keyword evidence="3" id="KW-1185">Reference proteome</keyword>
<proteinExistence type="predicted"/>
<evidence type="ECO:0000313" key="2">
    <source>
        <dbReference type="EMBL" id="KAL1116741.1"/>
    </source>
</evidence>
<reference evidence="2 3" key="1">
    <citation type="submission" date="2024-07" db="EMBL/GenBank/DDBJ databases">
        <title>Chromosome-level genome assembly of the water stick insect Ranatra chinensis (Heteroptera: Nepidae).</title>
        <authorList>
            <person name="Liu X."/>
        </authorList>
    </citation>
    <scope>NUCLEOTIDE SEQUENCE [LARGE SCALE GENOMIC DNA]</scope>
    <source>
        <strain evidence="2">Cailab_2021Rc</strain>
        <tissue evidence="2">Muscle</tissue>
    </source>
</reference>
<organism evidence="2 3">
    <name type="scientific">Ranatra chinensis</name>
    <dbReference type="NCBI Taxonomy" id="642074"/>
    <lineage>
        <taxon>Eukaryota</taxon>
        <taxon>Metazoa</taxon>
        <taxon>Ecdysozoa</taxon>
        <taxon>Arthropoda</taxon>
        <taxon>Hexapoda</taxon>
        <taxon>Insecta</taxon>
        <taxon>Pterygota</taxon>
        <taxon>Neoptera</taxon>
        <taxon>Paraneoptera</taxon>
        <taxon>Hemiptera</taxon>
        <taxon>Heteroptera</taxon>
        <taxon>Panheteroptera</taxon>
        <taxon>Nepomorpha</taxon>
        <taxon>Nepidae</taxon>
        <taxon>Ranatrinae</taxon>
        <taxon>Ranatra</taxon>
    </lineage>
</organism>
<accession>A0ABD0XZV2</accession>
<protein>
    <submittedName>
        <fullName evidence="2">Uncharacterized protein</fullName>
    </submittedName>
</protein>
<gene>
    <name evidence="1" type="ORF">AAG570_005205</name>
    <name evidence="2" type="ORF">AAG570_005213</name>
</gene>
<comment type="caution">
    <text evidence="2">The sequence shown here is derived from an EMBL/GenBank/DDBJ whole genome shotgun (WGS) entry which is preliminary data.</text>
</comment>
<dbReference type="EMBL" id="JBFDAA010000017">
    <property type="protein sequence ID" value="KAL1116733.1"/>
    <property type="molecule type" value="Genomic_DNA"/>
</dbReference>
<dbReference type="EMBL" id="JBFDAA010000017">
    <property type="protein sequence ID" value="KAL1116741.1"/>
    <property type="molecule type" value="Genomic_DNA"/>
</dbReference>